<accession>A0AAD9QMI8</accession>
<keyword evidence="2" id="KW-1133">Transmembrane helix</keyword>
<organism evidence="4 5">
    <name type="scientific">Acropora cervicornis</name>
    <name type="common">Staghorn coral</name>
    <dbReference type="NCBI Taxonomy" id="6130"/>
    <lineage>
        <taxon>Eukaryota</taxon>
        <taxon>Metazoa</taxon>
        <taxon>Cnidaria</taxon>
        <taxon>Anthozoa</taxon>
        <taxon>Hexacorallia</taxon>
        <taxon>Scleractinia</taxon>
        <taxon>Astrocoeniina</taxon>
        <taxon>Acroporidae</taxon>
        <taxon>Acropora</taxon>
    </lineage>
</organism>
<evidence type="ECO:0000256" key="1">
    <source>
        <dbReference type="SAM" id="MobiDB-lite"/>
    </source>
</evidence>
<dbReference type="Pfam" id="PF25273">
    <property type="entry name" value="DUF7869"/>
    <property type="match status" value="1"/>
</dbReference>
<keyword evidence="2" id="KW-0812">Transmembrane</keyword>
<dbReference type="Proteomes" id="UP001249851">
    <property type="component" value="Unassembled WGS sequence"/>
</dbReference>
<dbReference type="InterPro" id="IPR057191">
    <property type="entry name" value="DUF7869"/>
</dbReference>
<keyword evidence="5" id="KW-1185">Reference proteome</keyword>
<evidence type="ECO:0000259" key="3">
    <source>
        <dbReference type="Pfam" id="PF25273"/>
    </source>
</evidence>
<feature type="region of interest" description="Disordered" evidence="1">
    <location>
        <begin position="360"/>
        <end position="429"/>
    </location>
</feature>
<name>A0AAD9QMI8_ACRCE</name>
<feature type="region of interest" description="Disordered" evidence="1">
    <location>
        <begin position="1"/>
        <end position="25"/>
    </location>
</feature>
<evidence type="ECO:0000256" key="2">
    <source>
        <dbReference type="SAM" id="Phobius"/>
    </source>
</evidence>
<comment type="caution">
    <text evidence="4">The sequence shown here is derived from an EMBL/GenBank/DDBJ whole genome shotgun (WGS) entry which is preliminary data.</text>
</comment>
<feature type="transmembrane region" description="Helical" evidence="2">
    <location>
        <begin position="173"/>
        <end position="192"/>
    </location>
</feature>
<keyword evidence="2" id="KW-0472">Membrane</keyword>
<evidence type="ECO:0000313" key="5">
    <source>
        <dbReference type="Proteomes" id="UP001249851"/>
    </source>
</evidence>
<gene>
    <name evidence="4" type="ORF">P5673_012263</name>
</gene>
<feature type="domain" description="DUF7869" evidence="3">
    <location>
        <begin position="101"/>
        <end position="190"/>
    </location>
</feature>
<dbReference type="EMBL" id="JARQWQ010000023">
    <property type="protein sequence ID" value="KAK2564045.1"/>
    <property type="molecule type" value="Genomic_DNA"/>
</dbReference>
<feature type="compositionally biased region" description="Polar residues" evidence="1">
    <location>
        <begin position="1"/>
        <end position="12"/>
    </location>
</feature>
<protein>
    <recommendedName>
        <fullName evidence="3">DUF7869 domain-containing protein</fullName>
    </recommendedName>
</protein>
<dbReference type="PANTHER" id="PTHR33153">
    <property type="entry name" value="MYND-TYPE DOMAIN-CONTAINING PROTEIN"/>
    <property type="match status" value="1"/>
</dbReference>
<reference evidence="4" key="2">
    <citation type="journal article" date="2023" name="Science">
        <title>Genomic signatures of disease resistance in endangered staghorn corals.</title>
        <authorList>
            <person name="Vollmer S.V."/>
            <person name="Selwyn J.D."/>
            <person name="Despard B.A."/>
            <person name="Roesel C.L."/>
        </authorList>
    </citation>
    <scope>NUCLEOTIDE SEQUENCE</scope>
    <source>
        <strain evidence="4">K2</strain>
    </source>
</reference>
<feature type="compositionally biased region" description="Basic and acidic residues" evidence="1">
    <location>
        <begin position="393"/>
        <end position="405"/>
    </location>
</feature>
<feature type="compositionally biased region" description="Basic residues" evidence="1">
    <location>
        <begin position="420"/>
        <end position="429"/>
    </location>
</feature>
<sequence>MADNMPNGQKQHLPSCLTKEKEEDMKTLHKDSKRLGNTQFCNMWREHFQHVLIPKERQKHYKHQSKARKMPEKYMSIITDGMDSSKINIPHFKVKSKLEGEHAEFLKMHVTGVLCHGHNLAWPFIDLLRWPADTNPTINILLTVLRDIVLQVGSLLQVFYWQMDNCFRDCKKIYILGFCAFLVMAGVFKKMFSRISESLKKEDATTCKALRILINKSYSPYPSTVYVDNIYDMKSWIQPYVSTFQHHGSGHVFCHTKNVKGEVEMVYRLLAGDEQKEWLPKGKPFVIMKDAPPGCPAILKPENAKSVTPSVIERALNHLTSRLTGADIEWWRSFIAGEREKRIMSDEMTEDEYMEAGESFDISPLHSKPLSSHQDDEDDEDTLRAEAVILRQLNKEHRPVKEIRGPRLVSANGKENRKGGPPKKRRKVS</sequence>
<dbReference type="PANTHER" id="PTHR33153:SF3">
    <property type="entry name" value="TRAFFICKING PROTEIN PARTICLE COMPLEX SUBUNIT 11 DOMAIN-CONTAINING PROTEIN"/>
    <property type="match status" value="1"/>
</dbReference>
<proteinExistence type="predicted"/>
<reference evidence="4" key="1">
    <citation type="journal article" date="2023" name="G3 (Bethesda)">
        <title>Whole genome assembly and annotation of the endangered Caribbean coral Acropora cervicornis.</title>
        <authorList>
            <person name="Selwyn J.D."/>
            <person name="Vollmer S.V."/>
        </authorList>
    </citation>
    <scope>NUCLEOTIDE SEQUENCE</scope>
    <source>
        <strain evidence="4">K2</strain>
    </source>
</reference>
<dbReference type="AlphaFoldDB" id="A0AAD9QMI8"/>
<evidence type="ECO:0000313" key="4">
    <source>
        <dbReference type="EMBL" id="KAK2564045.1"/>
    </source>
</evidence>